<reference evidence="2" key="1">
    <citation type="submission" date="2016-11" db="UniProtKB">
        <authorList>
            <consortium name="WormBaseParasite"/>
        </authorList>
    </citation>
    <scope>IDENTIFICATION</scope>
    <source>
        <strain evidence="2">KR3021</strain>
    </source>
</reference>
<proteinExistence type="predicted"/>
<sequence length="139" mass="16115">MAPQKYKQPSKKIETPPESEMIKDFVDEFESESYKEFFLNSGKDKTLDEVLGRMNEIVLGKILGNIPLEVQNMRLAEFILNGTDNVILKQQEQRCEVKEETVDLNNTVKNFEAWRLRINEGIAGDSSIRLFKKLKSKFN</sequence>
<dbReference type="Proteomes" id="UP000095286">
    <property type="component" value="Unplaced"/>
</dbReference>
<accession>A0AC35TII6</accession>
<organism evidence="1 2">
    <name type="scientific">Rhabditophanes sp. KR3021</name>
    <dbReference type="NCBI Taxonomy" id="114890"/>
    <lineage>
        <taxon>Eukaryota</taxon>
        <taxon>Metazoa</taxon>
        <taxon>Ecdysozoa</taxon>
        <taxon>Nematoda</taxon>
        <taxon>Chromadorea</taxon>
        <taxon>Rhabditida</taxon>
        <taxon>Tylenchina</taxon>
        <taxon>Panagrolaimomorpha</taxon>
        <taxon>Strongyloidoidea</taxon>
        <taxon>Alloionematidae</taxon>
        <taxon>Rhabditophanes</taxon>
    </lineage>
</organism>
<dbReference type="WBParaSite" id="RSKR_0000096600.1">
    <property type="protein sequence ID" value="RSKR_0000096600.1"/>
    <property type="gene ID" value="RSKR_0000096600"/>
</dbReference>
<protein>
    <submittedName>
        <fullName evidence="2">Uncharacterized protein</fullName>
    </submittedName>
</protein>
<evidence type="ECO:0000313" key="1">
    <source>
        <dbReference type="Proteomes" id="UP000095286"/>
    </source>
</evidence>
<evidence type="ECO:0000313" key="2">
    <source>
        <dbReference type="WBParaSite" id="RSKR_0000096600.1"/>
    </source>
</evidence>
<name>A0AC35TII6_9BILA</name>